<sequence>MITQKDSLTISGNYYCDGMTYSSPLWLTSKVLAMFSVFPAVFHGWKDGDILWHGMKSETSDMVKFTNVKEQYHAVIRGNILLKSKMIEIGLKAIKTSENLAQLNPKSGLRFRQYLPVTPLLALGPLYSIHRMSSKFSIQNKKQKFVLIIQRGIYMYHKLI</sequence>
<evidence type="ECO:0000313" key="1">
    <source>
        <dbReference type="EMBL" id="CBY35549.1"/>
    </source>
</evidence>
<dbReference type="Proteomes" id="UP000011014">
    <property type="component" value="Unassembled WGS sequence"/>
</dbReference>
<proteinExistence type="predicted"/>
<gene>
    <name evidence="1" type="ORF">GSOID_T00027372001</name>
</gene>
<protein>
    <submittedName>
        <fullName evidence="1">Uncharacterized protein</fullName>
    </submittedName>
</protein>
<dbReference type="AlphaFoldDB" id="E4YJ88"/>
<name>E4YJ88_OIKDI</name>
<accession>E4YJ88</accession>
<dbReference type="EMBL" id="FN654644">
    <property type="protein sequence ID" value="CBY35549.1"/>
    <property type="molecule type" value="Genomic_DNA"/>
</dbReference>
<organism evidence="1">
    <name type="scientific">Oikopleura dioica</name>
    <name type="common">Tunicate</name>
    <dbReference type="NCBI Taxonomy" id="34765"/>
    <lineage>
        <taxon>Eukaryota</taxon>
        <taxon>Metazoa</taxon>
        <taxon>Chordata</taxon>
        <taxon>Tunicata</taxon>
        <taxon>Appendicularia</taxon>
        <taxon>Copelata</taxon>
        <taxon>Oikopleuridae</taxon>
        <taxon>Oikopleura</taxon>
    </lineage>
</organism>
<reference evidence="1" key="1">
    <citation type="journal article" date="2010" name="Science">
        <title>Plasticity of animal genome architecture unmasked by rapid evolution of a pelagic tunicate.</title>
        <authorList>
            <person name="Denoeud F."/>
            <person name="Henriet S."/>
            <person name="Mungpakdee S."/>
            <person name="Aury J.M."/>
            <person name="Da Silva C."/>
            <person name="Brinkmann H."/>
            <person name="Mikhaleva J."/>
            <person name="Olsen L.C."/>
            <person name="Jubin C."/>
            <person name="Canestro C."/>
            <person name="Bouquet J.M."/>
            <person name="Danks G."/>
            <person name="Poulain J."/>
            <person name="Campsteijn C."/>
            <person name="Adamski M."/>
            <person name="Cross I."/>
            <person name="Yadetie F."/>
            <person name="Muffato M."/>
            <person name="Louis A."/>
            <person name="Butcher S."/>
            <person name="Tsagkogeorga G."/>
            <person name="Konrad A."/>
            <person name="Singh S."/>
            <person name="Jensen M.F."/>
            <person name="Cong E.H."/>
            <person name="Eikeseth-Otteraa H."/>
            <person name="Noel B."/>
            <person name="Anthouard V."/>
            <person name="Porcel B.M."/>
            <person name="Kachouri-Lafond R."/>
            <person name="Nishino A."/>
            <person name="Ugolini M."/>
            <person name="Chourrout P."/>
            <person name="Nishida H."/>
            <person name="Aasland R."/>
            <person name="Huzurbazar S."/>
            <person name="Westhof E."/>
            <person name="Delsuc F."/>
            <person name="Lehrach H."/>
            <person name="Reinhardt R."/>
            <person name="Weissenbach J."/>
            <person name="Roy S.W."/>
            <person name="Artiguenave F."/>
            <person name="Postlethwait J.H."/>
            <person name="Manak J.R."/>
            <person name="Thompson E.M."/>
            <person name="Jaillon O."/>
            <person name="Du Pasquier L."/>
            <person name="Boudinot P."/>
            <person name="Liberles D.A."/>
            <person name="Volff J.N."/>
            <person name="Philippe H."/>
            <person name="Lenhard B."/>
            <person name="Roest Crollius H."/>
            <person name="Wincker P."/>
            <person name="Chourrout D."/>
        </authorList>
    </citation>
    <scope>NUCLEOTIDE SEQUENCE [LARGE SCALE GENOMIC DNA]</scope>
</reference>